<protein>
    <submittedName>
        <fullName evidence="2">Uncharacterized protein</fullName>
    </submittedName>
</protein>
<gene>
    <name evidence="2" type="ordered locus">Asphe3_29970</name>
</gene>
<name>F0MBW7_PSEPM</name>
<dbReference type="KEGG" id="apn:Asphe3_29970"/>
<proteinExistence type="predicted"/>
<evidence type="ECO:0000313" key="2">
    <source>
        <dbReference type="EMBL" id="ADX74108.1"/>
    </source>
</evidence>
<reference evidence="2 3" key="1">
    <citation type="journal article" date="2011" name="Stand. Genomic Sci.">
        <title>Complete genome sequence of Arthrobacter phenanthrenivorans type strain (Sphe3).</title>
        <authorList>
            <person name="Kallimanis A."/>
            <person name="Labutti K.M."/>
            <person name="Lapidus A."/>
            <person name="Clum A."/>
            <person name="Lykidis A."/>
            <person name="Mavromatis K."/>
            <person name="Pagani I."/>
            <person name="Liolios K."/>
            <person name="Ivanova N."/>
            <person name="Goodwin L."/>
            <person name="Pitluck S."/>
            <person name="Chen A."/>
            <person name="Palaniappan K."/>
            <person name="Markowitz V."/>
            <person name="Bristow J."/>
            <person name="Velentzas A.D."/>
            <person name="Perisynakis A."/>
            <person name="Ouzounis C.C."/>
            <person name="Kyrpides N.C."/>
            <person name="Koukkou A.I."/>
            <person name="Drainas C."/>
        </authorList>
    </citation>
    <scope>NUCLEOTIDE SEQUENCE [LARGE SCALE GENOMIC DNA]</scope>
    <source>
        <strain evidence="3">DSM 18606 / JCM 16027 / LMG 23796 / Sphe3</strain>
    </source>
</reference>
<feature type="compositionally biased region" description="Basic and acidic residues" evidence="1">
    <location>
        <begin position="70"/>
        <end position="86"/>
    </location>
</feature>
<feature type="region of interest" description="Disordered" evidence="1">
    <location>
        <begin position="70"/>
        <end position="104"/>
    </location>
</feature>
<dbReference type="EMBL" id="CP002379">
    <property type="protein sequence ID" value="ADX74108.1"/>
    <property type="molecule type" value="Genomic_DNA"/>
</dbReference>
<dbReference type="Proteomes" id="UP000008639">
    <property type="component" value="Chromosome"/>
</dbReference>
<evidence type="ECO:0000256" key="1">
    <source>
        <dbReference type="SAM" id="MobiDB-lite"/>
    </source>
</evidence>
<accession>F0MBW7</accession>
<dbReference type="AlphaFoldDB" id="F0MBW7"/>
<sequence length="104" mass="11795">MASISFNSSRFHGPDQKAVQELFRRWPFVPSRELHRIRTALLQCLDSGHRGKEQHLSEPARELLHLVREELGRRRATGQRDMHDGGRGSPGDSHRFTKTQGGAG</sequence>
<dbReference type="STRING" id="930171.Asphe3_29970"/>
<evidence type="ECO:0000313" key="3">
    <source>
        <dbReference type="Proteomes" id="UP000008639"/>
    </source>
</evidence>
<dbReference type="HOGENOM" id="CLU_2244380_0_0_11"/>
<organism evidence="2 3">
    <name type="scientific">Pseudarthrobacter phenanthrenivorans (strain DSM 18606 / JCM 16027 / LMG 23796 / Sphe3)</name>
    <name type="common">Arthrobacter phenanthrenivorans</name>
    <dbReference type="NCBI Taxonomy" id="930171"/>
    <lineage>
        <taxon>Bacteria</taxon>
        <taxon>Bacillati</taxon>
        <taxon>Actinomycetota</taxon>
        <taxon>Actinomycetes</taxon>
        <taxon>Micrococcales</taxon>
        <taxon>Micrococcaceae</taxon>
        <taxon>Pseudarthrobacter</taxon>
    </lineage>
</organism>